<comment type="caution">
    <text evidence="3">The sequence shown here is derived from an EMBL/GenBank/DDBJ whole genome shotgun (WGS) entry which is preliminary data.</text>
</comment>
<dbReference type="OrthoDB" id="9805474at2"/>
<dbReference type="CDD" id="cd01948">
    <property type="entry name" value="EAL"/>
    <property type="match status" value="1"/>
</dbReference>
<keyword evidence="1" id="KW-0812">Transmembrane</keyword>
<dbReference type="InterPro" id="IPR050706">
    <property type="entry name" value="Cyclic-di-GMP_PDE-like"/>
</dbReference>
<dbReference type="InterPro" id="IPR035919">
    <property type="entry name" value="EAL_sf"/>
</dbReference>
<dbReference type="InterPro" id="IPR029787">
    <property type="entry name" value="Nucleotide_cyclase"/>
</dbReference>
<organism evidence="3 4">
    <name type="scientific">Coprococcus eutactus</name>
    <dbReference type="NCBI Taxonomy" id="33043"/>
    <lineage>
        <taxon>Bacteria</taxon>
        <taxon>Bacillati</taxon>
        <taxon>Bacillota</taxon>
        <taxon>Clostridia</taxon>
        <taxon>Lachnospirales</taxon>
        <taxon>Lachnospiraceae</taxon>
        <taxon>Coprococcus</taxon>
    </lineage>
</organism>
<sequence length="642" mass="73528">MNKVLYFDYAAFIVFALILISVVMKRLTRGKMSRLFLMVLIVALVATSFDIGAIAYDNIGERHTFAQYFFHTGYLVFHVLSAALYTIYVISMVDAIHIFRGRVKSVILALPTLLCVLLLIVNLFYPTVFSIGADGGYARERLMVFLYITSFIYMIIGFIVVMKYRRRLSRKCLISVIMIFPLVVVAAFRQMLVPEVPIEMFANSIGLLFVALFIQSPEQMISSATGLNNITRYMEDVDNVLDNGLNIGIIMISLVNDKALRGMIGVVEYHKLLRCVSDKLVAMGQSKRYNTEWYYLGNGMFRCIMDYKVADQAERFAANINSELKKGYTYNGMLINLLANICITRCPEDIDNVDAVMRFGTELSDWEYTGQIMYARDIYKKENYDLIKNLDVIIDSAFVDGRFEVYYQPIYSLSAKRYNSAEALLRLYDEKYGYVRPDIFIPAAEKSGMIHKIGKFVLEEVCRFIVSDKFKELGLDYIEVNLSVIQCMSSELADDVREIMNRYNVSSEQLNLEITETAAAYAQTTMMNNIEELNDDGIAFSLDDFGTGYSNMKRIASMPFAIVKLDKTFTEMNENDKMLKVVKNTISMVRDMNLRILVEGVETLESFKEFEALGVDYIQGYYFSKPLPMEKFVSEVKRVNMD</sequence>
<dbReference type="SUPFAM" id="SSF141868">
    <property type="entry name" value="EAL domain-like"/>
    <property type="match status" value="1"/>
</dbReference>
<evidence type="ECO:0000313" key="3">
    <source>
        <dbReference type="EMBL" id="RGS40706.1"/>
    </source>
</evidence>
<feature type="domain" description="EAL" evidence="2">
    <location>
        <begin position="387"/>
        <end position="640"/>
    </location>
</feature>
<feature type="transmembrane region" description="Helical" evidence="1">
    <location>
        <begin position="6"/>
        <end position="23"/>
    </location>
</feature>
<feature type="transmembrane region" description="Helical" evidence="1">
    <location>
        <begin position="144"/>
        <end position="161"/>
    </location>
</feature>
<evidence type="ECO:0000259" key="2">
    <source>
        <dbReference type="PROSITE" id="PS50883"/>
    </source>
</evidence>
<dbReference type="Gene3D" id="3.30.70.270">
    <property type="match status" value="1"/>
</dbReference>
<accession>A0A412IQL8</accession>
<dbReference type="InterPro" id="IPR001633">
    <property type="entry name" value="EAL_dom"/>
</dbReference>
<keyword evidence="1" id="KW-0472">Membrane</keyword>
<dbReference type="PROSITE" id="PS50883">
    <property type="entry name" value="EAL"/>
    <property type="match status" value="1"/>
</dbReference>
<dbReference type="EMBL" id="QRVK01000025">
    <property type="protein sequence ID" value="RGS40706.1"/>
    <property type="molecule type" value="Genomic_DNA"/>
</dbReference>
<keyword evidence="1" id="KW-1133">Transmembrane helix</keyword>
<dbReference type="SMART" id="SM00052">
    <property type="entry name" value="EAL"/>
    <property type="match status" value="1"/>
</dbReference>
<feature type="transmembrane region" description="Helical" evidence="1">
    <location>
        <begin position="105"/>
        <end position="124"/>
    </location>
</feature>
<feature type="transmembrane region" description="Helical" evidence="1">
    <location>
        <begin position="173"/>
        <end position="192"/>
    </location>
</feature>
<evidence type="ECO:0000313" key="4">
    <source>
        <dbReference type="Proteomes" id="UP000283295"/>
    </source>
</evidence>
<name>A0A412IQL8_9FIRM</name>
<dbReference type="Proteomes" id="UP000283295">
    <property type="component" value="Unassembled WGS sequence"/>
</dbReference>
<proteinExistence type="predicted"/>
<evidence type="ECO:0000256" key="1">
    <source>
        <dbReference type="SAM" id="Phobius"/>
    </source>
</evidence>
<gene>
    <name evidence="3" type="ORF">DWX94_09775</name>
</gene>
<dbReference type="SUPFAM" id="SSF55073">
    <property type="entry name" value="Nucleotide cyclase"/>
    <property type="match status" value="1"/>
</dbReference>
<dbReference type="PANTHER" id="PTHR33121:SF71">
    <property type="entry name" value="OXYGEN SENSOR PROTEIN DOSP"/>
    <property type="match status" value="1"/>
</dbReference>
<dbReference type="Gene3D" id="3.20.20.450">
    <property type="entry name" value="EAL domain"/>
    <property type="match status" value="1"/>
</dbReference>
<feature type="transmembrane region" description="Helical" evidence="1">
    <location>
        <begin position="35"/>
        <end position="56"/>
    </location>
</feature>
<dbReference type="InterPro" id="IPR043128">
    <property type="entry name" value="Rev_trsase/Diguanyl_cyclase"/>
</dbReference>
<dbReference type="AlphaFoldDB" id="A0A412IQL8"/>
<protein>
    <submittedName>
        <fullName evidence="3">EAL domain-containing protein</fullName>
    </submittedName>
</protein>
<dbReference type="GO" id="GO:0071111">
    <property type="term" value="F:cyclic-guanylate-specific phosphodiesterase activity"/>
    <property type="evidence" value="ECO:0007669"/>
    <property type="project" value="InterPro"/>
</dbReference>
<feature type="transmembrane region" description="Helical" evidence="1">
    <location>
        <begin position="68"/>
        <end position="93"/>
    </location>
</feature>
<dbReference type="PANTHER" id="PTHR33121">
    <property type="entry name" value="CYCLIC DI-GMP PHOSPHODIESTERASE PDEF"/>
    <property type="match status" value="1"/>
</dbReference>
<reference evidence="3 4" key="1">
    <citation type="submission" date="2018-08" db="EMBL/GenBank/DDBJ databases">
        <title>A genome reference for cultivated species of the human gut microbiota.</title>
        <authorList>
            <person name="Zou Y."/>
            <person name="Xue W."/>
            <person name="Luo G."/>
        </authorList>
    </citation>
    <scope>NUCLEOTIDE SEQUENCE [LARGE SCALE GENOMIC DNA]</scope>
    <source>
        <strain evidence="3 4">AF22-21</strain>
    </source>
</reference>
<dbReference type="Pfam" id="PF00563">
    <property type="entry name" value="EAL"/>
    <property type="match status" value="1"/>
</dbReference>